<keyword evidence="2 4" id="KW-0442">Lipid degradation</keyword>
<feature type="short sequence motif" description="DGA/G" evidence="4">
    <location>
        <begin position="155"/>
        <end position="157"/>
    </location>
</feature>
<dbReference type="SUPFAM" id="SSF52151">
    <property type="entry name" value="FabD/lysophospholipase-like"/>
    <property type="match status" value="1"/>
</dbReference>
<name>A0ABY7YWW9_9HYPH</name>
<evidence type="ECO:0000259" key="5">
    <source>
        <dbReference type="PROSITE" id="PS51635"/>
    </source>
</evidence>
<dbReference type="Gene3D" id="3.40.1090.10">
    <property type="entry name" value="Cytosolic phospholipase A2 catalytic domain"/>
    <property type="match status" value="2"/>
</dbReference>
<reference evidence="6 7" key="1">
    <citation type="submission" date="2023-02" db="EMBL/GenBank/DDBJ databases">
        <title>Devosia chondri sp. nov., isolated from the phycosphere of marine algae.</title>
        <authorList>
            <person name="Kim J.M."/>
            <person name="Lee J.K."/>
            <person name="Choi B.J."/>
            <person name="Bayburt H."/>
            <person name="Jeon C.O."/>
        </authorList>
    </citation>
    <scope>NUCLEOTIDE SEQUENCE [LARGE SCALE GENOMIC DNA]</scope>
    <source>
        <strain evidence="6 7">G2-5</strain>
    </source>
</reference>
<sequence>MAKPAIALALGSGAARGWAHIGVIDALVEAGIKPDIVCGTSLGALVGSVYASGKLDALRDWAMGADWRAVAAMIDVGLLAGGLVDGVHIVKWLTKLGLPDDIENLKMPFAAVATDIGTGREIWLQSGPLARAVRASIGMPGLFSPTKVDGRWLSDGGLVNPIPVSVCRAMGADFIIAVNLNEDLLGRRLVMEPDAKSSDVPEQSKAAKPESLMALIASIPASVQAQMSSLNFFGAGSATPGYFDVLTNAIDIMQDHITRSRLAGEPPHATVMPRVADIGLLDFHRAAESIAEGRSAAEHMLPVIEAKLRGRSRL</sequence>
<evidence type="ECO:0000256" key="3">
    <source>
        <dbReference type="ARBA" id="ARBA00023098"/>
    </source>
</evidence>
<evidence type="ECO:0000256" key="1">
    <source>
        <dbReference type="ARBA" id="ARBA00022801"/>
    </source>
</evidence>
<dbReference type="Pfam" id="PF01734">
    <property type="entry name" value="Patatin"/>
    <property type="match status" value="1"/>
</dbReference>
<dbReference type="PANTHER" id="PTHR14226">
    <property type="entry name" value="NEUROPATHY TARGET ESTERASE/SWISS CHEESE D.MELANOGASTER"/>
    <property type="match status" value="1"/>
</dbReference>
<feature type="short sequence motif" description="GXSXG" evidence="4">
    <location>
        <begin position="39"/>
        <end position="43"/>
    </location>
</feature>
<gene>
    <name evidence="6" type="ORF">PSQ90_16470</name>
</gene>
<dbReference type="EMBL" id="CP118247">
    <property type="protein sequence ID" value="WDR05816.1"/>
    <property type="molecule type" value="Genomic_DNA"/>
</dbReference>
<feature type="domain" description="PNPLA" evidence="5">
    <location>
        <begin position="8"/>
        <end position="168"/>
    </location>
</feature>
<dbReference type="InterPro" id="IPR050301">
    <property type="entry name" value="NTE"/>
</dbReference>
<dbReference type="RefSeq" id="WP_282211334.1">
    <property type="nucleotide sequence ID" value="NZ_CP118247.1"/>
</dbReference>
<evidence type="ECO:0000313" key="6">
    <source>
        <dbReference type="EMBL" id="WDR05816.1"/>
    </source>
</evidence>
<keyword evidence="1 4" id="KW-0378">Hydrolase</keyword>
<accession>A0ABY7YWW9</accession>
<evidence type="ECO:0000256" key="4">
    <source>
        <dbReference type="PROSITE-ProRule" id="PRU01161"/>
    </source>
</evidence>
<feature type="active site" description="Proton acceptor" evidence="4">
    <location>
        <position position="155"/>
    </location>
</feature>
<dbReference type="InterPro" id="IPR002641">
    <property type="entry name" value="PNPLA_dom"/>
</dbReference>
<keyword evidence="3 4" id="KW-0443">Lipid metabolism</keyword>
<dbReference type="Proteomes" id="UP001222118">
    <property type="component" value="Chromosome"/>
</dbReference>
<evidence type="ECO:0000313" key="7">
    <source>
        <dbReference type="Proteomes" id="UP001222118"/>
    </source>
</evidence>
<proteinExistence type="predicted"/>
<keyword evidence="7" id="KW-1185">Reference proteome</keyword>
<organism evidence="6 7">
    <name type="scientific">Devosia rhodophyticola</name>
    <dbReference type="NCBI Taxonomy" id="3026423"/>
    <lineage>
        <taxon>Bacteria</taxon>
        <taxon>Pseudomonadati</taxon>
        <taxon>Pseudomonadota</taxon>
        <taxon>Alphaproteobacteria</taxon>
        <taxon>Hyphomicrobiales</taxon>
        <taxon>Devosiaceae</taxon>
        <taxon>Devosia</taxon>
    </lineage>
</organism>
<comment type="caution">
    <text evidence="4">Lacks conserved residue(s) required for the propagation of feature annotation.</text>
</comment>
<feature type="active site" description="Nucleophile" evidence="4">
    <location>
        <position position="41"/>
    </location>
</feature>
<dbReference type="InterPro" id="IPR016035">
    <property type="entry name" value="Acyl_Trfase/lysoPLipase"/>
</dbReference>
<dbReference type="PANTHER" id="PTHR14226:SF76">
    <property type="entry name" value="NTE FAMILY PROTEIN RSSA"/>
    <property type="match status" value="1"/>
</dbReference>
<evidence type="ECO:0000256" key="2">
    <source>
        <dbReference type="ARBA" id="ARBA00022963"/>
    </source>
</evidence>
<dbReference type="PROSITE" id="PS51635">
    <property type="entry name" value="PNPLA"/>
    <property type="match status" value="1"/>
</dbReference>
<protein>
    <submittedName>
        <fullName evidence="6">Patatin-like phospholipase family protein</fullName>
    </submittedName>
</protein>